<reference evidence="2" key="1">
    <citation type="submission" date="2019-12" db="EMBL/GenBank/DDBJ databases">
        <title>Whole-genome sequence of Halomicrobium mukohataei pws1.</title>
        <authorList>
            <person name="Verma D.K."/>
            <person name="Gopal K."/>
            <person name="Prasad E.S."/>
        </authorList>
    </citation>
    <scope>NUCLEOTIDE SEQUENCE</scope>
    <source>
        <strain evidence="2">Pws1</strain>
    </source>
</reference>
<proteinExistence type="predicted"/>
<dbReference type="Proteomes" id="UP000608662">
    <property type="component" value="Unassembled WGS sequence"/>
</dbReference>
<feature type="domain" description="DUF488" evidence="1">
    <location>
        <begin position="53"/>
        <end position="155"/>
    </location>
</feature>
<comment type="caution">
    <text evidence="2">The sequence shown here is derived from an EMBL/GenBank/DDBJ whole genome shotgun (WGS) entry which is preliminary data.</text>
</comment>
<dbReference type="EMBL" id="WOYG01000001">
    <property type="protein sequence ID" value="NLV09792.1"/>
    <property type="molecule type" value="Genomic_DNA"/>
</dbReference>
<evidence type="ECO:0000259" key="1">
    <source>
        <dbReference type="Pfam" id="PF22751"/>
    </source>
</evidence>
<gene>
    <name evidence="2" type="ORF">GOC74_07600</name>
</gene>
<accession>A0A847TUU1</accession>
<dbReference type="Pfam" id="PF22751">
    <property type="entry name" value="DUF488-N3a"/>
    <property type="match status" value="1"/>
</dbReference>
<evidence type="ECO:0000313" key="3">
    <source>
        <dbReference type="Proteomes" id="UP000608662"/>
    </source>
</evidence>
<organism evidence="2 3">
    <name type="scientific">Halomicrobium mukohataei</name>
    <dbReference type="NCBI Taxonomy" id="57705"/>
    <lineage>
        <taxon>Archaea</taxon>
        <taxon>Methanobacteriati</taxon>
        <taxon>Methanobacteriota</taxon>
        <taxon>Stenosarchaea group</taxon>
        <taxon>Halobacteria</taxon>
        <taxon>Halobacteriales</taxon>
        <taxon>Haloarculaceae</taxon>
        <taxon>Halomicrobium</taxon>
    </lineage>
</organism>
<dbReference type="AlphaFoldDB" id="A0A847TUU1"/>
<evidence type="ECO:0000313" key="2">
    <source>
        <dbReference type="EMBL" id="NLV09792.1"/>
    </source>
</evidence>
<sequence length="156" mass="17798">MMVRLLLSLACQRPFVPGELFDTYVAALQHDLVDLPQGTRHVGVVRSPTPWFHGAVDENRPALGPPSDFLEEFQSREESFKLDGMCEEGAHNAAWEELDFEETYRDHLTSDEGQAPMDDLVSPLQAGEDVALVCYENTDQKRCHRTILREELERRL</sequence>
<name>A0A847TUU1_9EURY</name>
<dbReference type="InterPro" id="IPR054495">
    <property type="entry name" value="DUF488-N3a"/>
</dbReference>
<protein>
    <submittedName>
        <fullName evidence="2">DUF488 family protein</fullName>
    </submittedName>
</protein>